<dbReference type="AlphaFoldDB" id="A0A974P2G4"/>
<organism evidence="2">
    <name type="scientific">Phenylobacterium glaciei</name>
    <dbReference type="NCBI Taxonomy" id="2803784"/>
    <lineage>
        <taxon>Bacteria</taxon>
        <taxon>Pseudomonadati</taxon>
        <taxon>Pseudomonadota</taxon>
        <taxon>Alphaproteobacteria</taxon>
        <taxon>Caulobacterales</taxon>
        <taxon>Caulobacteraceae</taxon>
        <taxon>Phenylobacterium</taxon>
    </lineage>
</organism>
<keyword evidence="1" id="KW-0472">Membrane</keyword>
<sequence>MNNPAGGSGRPRTTTMFTHTDHAFARFFDTAVVFAFVALSLTLAGATAIVGA</sequence>
<name>A0A974P2G4_9CAUL</name>
<protein>
    <submittedName>
        <fullName evidence="2">Uncharacterized protein</fullName>
    </submittedName>
</protein>
<gene>
    <name evidence="2" type="ORF">JKL49_23465</name>
</gene>
<evidence type="ECO:0000256" key="1">
    <source>
        <dbReference type="SAM" id="Phobius"/>
    </source>
</evidence>
<reference evidence="2" key="1">
    <citation type="submission" date="2021-01" db="EMBL/GenBank/DDBJ databases">
        <title>Genome sequence of Phenylobacterium sp. 20VBR1 isolated from a valley glaceir, Ny-Alesund, Svalbard.</title>
        <authorList>
            <person name="Thomas F.A."/>
            <person name="Krishnan K.P."/>
            <person name="Sinha R.K."/>
        </authorList>
    </citation>
    <scope>NUCLEOTIDE SEQUENCE</scope>
    <source>
        <strain evidence="2">20VBR1</strain>
    </source>
</reference>
<accession>A0A974P2G4</accession>
<evidence type="ECO:0000313" key="2">
    <source>
        <dbReference type="EMBL" id="QQZ49749.1"/>
    </source>
</evidence>
<feature type="transmembrane region" description="Helical" evidence="1">
    <location>
        <begin position="31"/>
        <end position="51"/>
    </location>
</feature>
<keyword evidence="1" id="KW-1133">Transmembrane helix</keyword>
<dbReference type="EMBL" id="CP068570">
    <property type="protein sequence ID" value="QQZ49749.1"/>
    <property type="molecule type" value="Genomic_DNA"/>
</dbReference>
<keyword evidence="1" id="KW-0812">Transmembrane</keyword>
<proteinExistence type="predicted"/>